<comment type="similarity">
    <text evidence="1 4">Belongs to the ketopantoate reductase family.</text>
</comment>
<feature type="domain" description="Ketopantoate reductase N-terminal" evidence="5">
    <location>
        <begin position="9"/>
        <end position="168"/>
    </location>
</feature>
<reference evidence="7 8" key="1">
    <citation type="journal article" date="2018" name="IMA Fungus">
        <title>IMA Genome-F 10: Nine draft genome sequences of Claviceps purpurea s.lat., including C. arundinis, C. humidiphila, and C. cf. spartinae, pseudomolecules for the pitch canker pathogen Fusarium circinatum, draft genome of Davidsoniella eucalypti, Grosmannia galeiformis, Quambalaria eucalypti, and Teratosphaeria destructans.</title>
        <authorList>
            <person name="Wingfield B.D."/>
            <person name="Liu M."/>
            <person name="Nguyen H.D."/>
            <person name="Lane F.A."/>
            <person name="Morgan S.W."/>
            <person name="De Vos L."/>
            <person name="Wilken P.M."/>
            <person name="Duong T.A."/>
            <person name="Aylward J."/>
            <person name="Coetzee M.P."/>
            <person name="Dadej K."/>
            <person name="De Beer Z.W."/>
            <person name="Findlay W."/>
            <person name="Havenga M."/>
            <person name="Kolarik M."/>
            <person name="Menzies J.G."/>
            <person name="Naidoo K."/>
            <person name="Pochopski O."/>
            <person name="Shoukouhi P."/>
            <person name="Santana Q.C."/>
            <person name="Seifert K.A."/>
            <person name="Soal N."/>
            <person name="Steenkamp E.T."/>
            <person name="Tatham C.T."/>
            <person name="van der Nest M.A."/>
            <person name="Wingfield M.J."/>
        </authorList>
    </citation>
    <scope>NUCLEOTIDE SEQUENCE [LARGE SCALE GENOMIC DNA]</scope>
    <source>
        <strain evidence="7">CMW44962</strain>
    </source>
</reference>
<dbReference type="InterPro" id="IPR013328">
    <property type="entry name" value="6PGD_dom2"/>
</dbReference>
<accession>A0A9W7ST00</accession>
<dbReference type="SUPFAM" id="SSF48179">
    <property type="entry name" value="6-phosphogluconate dehydrogenase C-terminal domain-like"/>
    <property type="match status" value="1"/>
</dbReference>
<dbReference type="OrthoDB" id="3609at2759"/>
<dbReference type="GO" id="GO:0015940">
    <property type="term" value="P:pantothenate biosynthetic process"/>
    <property type="evidence" value="ECO:0007669"/>
    <property type="project" value="InterPro"/>
</dbReference>
<organism evidence="7 8">
    <name type="scientific">Teratosphaeria destructans</name>
    <dbReference type="NCBI Taxonomy" id="418781"/>
    <lineage>
        <taxon>Eukaryota</taxon>
        <taxon>Fungi</taxon>
        <taxon>Dikarya</taxon>
        <taxon>Ascomycota</taxon>
        <taxon>Pezizomycotina</taxon>
        <taxon>Dothideomycetes</taxon>
        <taxon>Dothideomycetidae</taxon>
        <taxon>Mycosphaerellales</taxon>
        <taxon>Teratosphaeriaceae</taxon>
        <taxon>Teratosphaeria</taxon>
    </lineage>
</organism>
<dbReference type="Pfam" id="PF02558">
    <property type="entry name" value="ApbA"/>
    <property type="match status" value="1"/>
</dbReference>
<evidence type="ECO:0000256" key="1">
    <source>
        <dbReference type="ARBA" id="ARBA00007870"/>
    </source>
</evidence>
<dbReference type="PANTHER" id="PTHR21708:SF30">
    <property type="entry name" value="2-DEHYDROPANTOATE 2-REDUCTASE-RELATED"/>
    <property type="match status" value="1"/>
</dbReference>
<dbReference type="GO" id="GO:0008677">
    <property type="term" value="F:2-dehydropantoate 2-reductase activity"/>
    <property type="evidence" value="ECO:0007669"/>
    <property type="project" value="UniProtKB-EC"/>
</dbReference>
<dbReference type="InterPro" id="IPR013752">
    <property type="entry name" value="KPA_reductase"/>
</dbReference>
<dbReference type="Pfam" id="PF08546">
    <property type="entry name" value="ApbA_C"/>
    <property type="match status" value="1"/>
</dbReference>
<keyword evidence="3 4" id="KW-0560">Oxidoreductase</keyword>
<comment type="function">
    <text evidence="4">Catalyzes the NADPH-dependent reduction of ketopantoate into pantoic acid.</text>
</comment>
<reference evidence="7 8" key="2">
    <citation type="journal article" date="2021" name="Curr. Genet.">
        <title>Genetic response to nitrogen starvation in the aggressive Eucalyptus foliar pathogen Teratosphaeria destructans.</title>
        <authorList>
            <person name="Havenga M."/>
            <person name="Wingfield B.D."/>
            <person name="Wingfield M.J."/>
            <person name="Dreyer L.L."/>
            <person name="Roets F."/>
            <person name="Aylward J."/>
        </authorList>
    </citation>
    <scope>NUCLEOTIDE SEQUENCE [LARGE SCALE GENOMIC DNA]</scope>
    <source>
        <strain evidence="7">CMW44962</strain>
    </source>
</reference>
<sequence>MGSASKTRVLLIGSGAVGTMAAYALEAGGQAEVTAVLRSNYDVVAKQGFSIESIDHGRGITGFRPSHIRKTIPNVPEEQLPPFEYVFVSTKNVPDVRPNVLDIITPAVTPGFSSIVLFQNGLNIEKPIIERFPDNVVLSGISLIGANETSHGHIKHDEPDVNKIGPFPNQAVPAERAEASAKQFVHIYSAGGKVDCQYDDDVAFTRWRKLVYNSSYNVVAAIIGMDVIRMRMSRIVIDDLVLPAMKEIRATAKAAGVDLPEGLEQKFITIDSHEGWFMPSMGQDMLKGNFVEMENIVGEPVREAERLGVQTPVLKACYGILRGLQLRTKEARGLWKPEFEKDNPYQ</sequence>
<evidence type="ECO:0000259" key="5">
    <source>
        <dbReference type="Pfam" id="PF02558"/>
    </source>
</evidence>
<dbReference type="SUPFAM" id="SSF51735">
    <property type="entry name" value="NAD(P)-binding Rossmann-fold domains"/>
    <property type="match status" value="1"/>
</dbReference>
<evidence type="ECO:0000256" key="2">
    <source>
        <dbReference type="ARBA" id="ARBA00022857"/>
    </source>
</evidence>
<keyword evidence="2 4" id="KW-0521">NADP</keyword>
<dbReference type="InterPro" id="IPR008927">
    <property type="entry name" value="6-PGluconate_DH-like_C_sf"/>
</dbReference>
<comment type="caution">
    <text evidence="7">The sequence shown here is derived from an EMBL/GenBank/DDBJ whole genome shotgun (WGS) entry which is preliminary data.</text>
</comment>
<gene>
    <name evidence="7" type="ORF">Tdes44962_MAKER02628</name>
</gene>
<dbReference type="EMBL" id="RIBY02001834">
    <property type="protein sequence ID" value="KAH9828078.1"/>
    <property type="molecule type" value="Genomic_DNA"/>
</dbReference>
<dbReference type="EC" id="1.1.1.169" evidence="4"/>
<dbReference type="Gene3D" id="1.10.1040.10">
    <property type="entry name" value="N-(1-d-carboxylethyl)-l-norvaline Dehydrogenase, domain 2"/>
    <property type="match status" value="1"/>
</dbReference>
<evidence type="ECO:0000256" key="3">
    <source>
        <dbReference type="ARBA" id="ARBA00023002"/>
    </source>
</evidence>
<dbReference type="Gene3D" id="3.40.50.720">
    <property type="entry name" value="NAD(P)-binding Rossmann-like Domain"/>
    <property type="match status" value="1"/>
</dbReference>
<dbReference type="InterPro" id="IPR051402">
    <property type="entry name" value="KPR-Related"/>
</dbReference>
<evidence type="ECO:0000256" key="4">
    <source>
        <dbReference type="RuleBase" id="RU362068"/>
    </source>
</evidence>
<dbReference type="AlphaFoldDB" id="A0A9W7ST00"/>
<comment type="catalytic activity">
    <reaction evidence="4">
        <text>(R)-pantoate + NADP(+) = 2-dehydropantoate + NADPH + H(+)</text>
        <dbReference type="Rhea" id="RHEA:16233"/>
        <dbReference type="ChEBI" id="CHEBI:11561"/>
        <dbReference type="ChEBI" id="CHEBI:15378"/>
        <dbReference type="ChEBI" id="CHEBI:15980"/>
        <dbReference type="ChEBI" id="CHEBI:57783"/>
        <dbReference type="ChEBI" id="CHEBI:58349"/>
        <dbReference type="EC" id="1.1.1.169"/>
    </reaction>
</comment>
<evidence type="ECO:0000313" key="7">
    <source>
        <dbReference type="EMBL" id="KAH9828078.1"/>
    </source>
</evidence>
<protein>
    <recommendedName>
        <fullName evidence="4">2-dehydropantoate 2-reductase</fullName>
        <ecNumber evidence="4">1.1.1.169</ecNumber>
    </recommendedName>
    <alternativeName>
        <fullName evidence="4">Ketopantoate reductase</fullName>
    </alternativeName>
</protein>
<dbReference type="InterPro" id="IPR013332">
    <property type="entry name" value="KPR_N"/>
</dbReference>
<keyword evidence="8" id="KW-1185">Reference proteome</keyword>
<dbReference type="Proteomes" id="UP001138500">
    <property type="component" value="Unassembled WGS sequence"/>
</dbReference>
<evidence type="ECO:0000313" key="8">
    <source>
        <dbReference type="Proteomes" id="UP001138500"/>
    </source>
</evidence>
<dbReference type="PANTHER" id="PTHR21708">
    <property type="entry name" value="PROBABLE 2-DEHYDROPANTOATE 2-REDUCTASE"/>
    <property type="match status" value="1"/>
</dbReference>
<dbReference type="InterPro" id="IPR036291">
    <property type="entry name" value="NAD(P)-bd_dom_sf"/>
</dbReference>
<proteinExistence type="inferred from homology"/>
<evidence type="ECO:0000259" key="6">
    <source>
        <dbReference type="Pfam" id="PF08546"/>
    </source>
</evidence>
<dbReference type="InterPro" id="IPR003710">
    <property type="entry name" value="ApbA"/>
</dbReference>
<dbReference type="GO" id="GO:0005737">
    <property type="term" value="C:cytoplasm"/>
    <property type="evidence" value="ECO:0007669"/>
    <property type="project" value="TreeGrafter"/>
</dbReference>
<name>A0A9W7ST00_9PEZI</name>
<feature type="domain" description="Ketopantoate reductase C-terminal" evidence="6">
    <location>
        <begin position="205"/>
        <end position="325"/>
    </location>
</feature>
<dbReference type="FunFam" id="1.10.1040.10:FF:000017">
    <property type="entry name" value="2-dehydropantoate 2-reductase"/>
    <property type="match status" value="1"/>
</dbReference>
<dbReference type="NCBIfam" id="TIGR00745">
    <property type="entry name" value="apbA_panE"/>
    <property type="match status" value="1"/>
</dbReference>